<name>A0A1E2S3F3_9HYPH</name>
<dbReference type="CDD" id="cd04645">
    <property type="entry name" value="LbH_gamma_CA_like"/>
    <property type="match status" value="1"/>
</dbReference>
<dbReference type="Pfam" id="PF00132">
    <property type="entry name" value="Hexapep"/>
    <property type="match status" value="1"/>
</dbReference>
<keyword evidence="2" id="KW-1185">Reference proteome</keyword>
<dbReference type="RefSeq" id="WP_069094205.1">
    <property type="nucleotide sequence ID" value="NZ_MASI01000001.1"/>
</dbReference>
<dbReference type="PANTHER" id="PTHR13061">
    <property type="entry name" value="DYNACTIN SUBUNIT P25"/>
    <property type="match status" value="1"/>
</dbReference>
<dbReference type="EMBL" id="MASI01000001">
    <property type="protein sequence ID" value="ODA69033.1"/>
    <property type="molecule type" value="Genomic_DNA"/>
</dbReference>
<protein>
    <submittedName>
        <fullName evidence="1">2,3,4,5-tetrahydropyridine-2,6-dicarboxylate N-acetyltransferase</fullName>
        <ecNumber evidence="1">2.3.1.89</ecNumber>
    </submittedName>
</protein>
<dbReference type="Gene3D" id="2.160.10.10">
    <property type="entry name" value="Hexapeptide repeat proteins"/>
    <property type="match status" value="1"/>
</dbReference>
<reference evidence="1 2" key="1">
    <citation type="submission" date="2016-07" db="EMBL/GenBank/DDBJ databases">
        <title>Draft genome sequence of Methyloligella halotolerans C2T (VKM B-2706T=CCUG 61687T=DSM 25045T), a halotolerant polyhydroxybutyrate accumulating methylotroph.</title>
        <authorList>
            <person name="Vasilenko O.V."/>
            <person name="Doronina N.V."/>
            <person name="Poroshina M.N."/>
            <person name="Tarlachkov S.V."/>
            <person name="Trotsenko Y.A."/>
        </authorList>
    </citation>
    <scope>NUCLEOTIDE SEQUENCE [LARGE SCALE GENOMIC DNA]</scope>
    <source>
        <strain evidence="1 2">VKM B-2706</strain>
    </source>
</reference>
<dbReference type="InterPro" id="IPR001451">
    <property type="entry name" value="Hexapep"/>
</dbReference>
<keyword evidence="1" id="KW-0808">Transferase</keyword>
<dbReference type="PATRIC" id="fig|1177755.3.peg.870"/>
<gene>
    <name evidence="1" type="ORF">A7A08_00869</name>
</gene>
<evidence type="ECO:0000313" key="1">
    <source>
        <dbReference type="EMBL" id="ODA69033.1"/>
    </source>
</evidence>
<keyword evidence="1" id="KW-0012">Acyltransferase</keyword>
<sequence length="176" mass="19162">MAIYELDGISPEFPEDGLYWVAETATAVGKIRMKSDTSIWWGSVLRGDNEWIEIGERSQIQDNSTVHTDPGFPVTIGKDCVIGHNVVLHGCTIGDNSLIGMGAIVLNGAKIGRNCLVGAGALVTEGKEFPDNSVILGAPAKQVREADDKTREMIARGADVYVRRWKQYAKGCKRID</sequence>
<proteinExistence type="predicted"/>
<evidence type="ECO:0000313" key="2">
    <source>
        <dbReference type="Proteomes" id="UP000095087"/>
    </source>
</evidence>
<dbReference type="GO" id="GO:0047200">
    <property type="term" value="F:tetrahydrodipicolinate N-acetyltransferase activity"/>
    <property type="evidence" value="ECO:0007669"/>
    <property type="project" value="UniProtKB-EC"/>
</dbReference>
<dbReference type="AlphaFoldDB" id="A0A1E2S3F3"/>
<dbReference type="OrthoDB" id="9803036at2"/>
<dbReference type="STRING" id="1177755.A7A08_00869"/>
<dbReference type="PANTHER" id="PTHR13061:SF29">
    <property type="entry name" value="GAMMA CARBONIC ANHYDRASE-LIKE 1, MITOCHONDRIAL-RELATED"/>
    <property type="match status" value="1"/>
</dbReference>
<dbReference type="InterPro" id="IPR050484">
    <property type="entry name" value="Transf_Hexapept/Carb_Anhydrase"/>
</dbReference>
<dbReference type="InterPro" id="IPR011004">
    <property type="entry name" value="Trimer_LpxA-like_sf"/>
</dbReference>
<comment type="caution">
    <text evidence="1">The sequence shown here is derived from an EMBL/GenBank/DDBJ whole genome shotgun (WGS) entry which is preliminary data.</text>
</comment>
<organism evidence="1 2">
    <name type="scientific">Methyloligella halotolerans</name>
    <dbReference type="NCBI Taxonomy" id="1177755"/>
    <lineage>
        <taxon>Bacteria</taxon>
        <taxon>Pseudomonadati</taxon>
        <taxon>Pseudomonadota</taxon>
        <taxon>Alphaproteobacteria</taxon>
        <taxon>Hyphomicrobiales</taxon>
        <taxon>Hyphomicrobiaceae</taxon>
        <taxon>Methyloligella</taxon>
    </lineage>
</organism>
<dbReference type="SUPFAM" id="SSF51161">
    <property type="entry name" value="Trimeric LpxA-like enzymes"/>
    <property type="match status" value="1"/>
</dbReference>
<dbReference type="InterPro" id="IPR047324">
    <property type="entry name" value="LbH_gamma_CA-like"/>
</dbReference>
<dbReference type="Proteomes" id="UP000095087">
    <property type="component" value="Unassembled WGS sequence"/>
</dbReference>
<dbReference type="EC" id="2.3.1.89" evidence="1"/>
<accession>A0A1E2S3F3</accession>